<evidence type="ECO:0000256" key="8">
    <source>
        <dbReference type="ARBA" id="ARBA00022741"/>
    </source>
</evidence>
<dbReference type="PANTHER" id="PTHR34220:SF11">
    <property type="entry name" value="SENSOR PROTEIN KINASE HPTS"/>
    <property type="match status" value="1"/>
</dbReference>
<evidence type="ECO:0000259" key="16">
    <source>
        <dbReference type="PROSITE" id="PS50885"/>
    </source>
</evidence>
<dbReference type="InterPro" id="IPR003594">
    <property type="entry name" value="HATPase_dom"/>
</dbReference>
<evidence type="ECO:0000256" key="6">
    <source>
        <dbReference type="ARBA" id="ARBA00022679"/>
    </source>
</evidence>
<evidence type="ECO:0000256" key="7">
    <source>
        <dbReference type="ARBA" id="ARBA00022692"/>
    </source>
</evidence>
<keyword evidence="6 17" id="KW-0808">Transferase</keyword>
<evidence type="ECO:0000256" key="3">
    <source>
        <dbReference type="ARBA" id="ARBA00012438"/>
    </source>
</evidence>
<accession>A0ABV8VYR5</accession>
<dbReference type="Proteomes" id="UP001595880">
    <property type="component" value="Unassembled WGS sequence"/>
</dbReference>
<comment type="subcellular location">
    <subcellularLocation>
        <location evidence="2">Cell membrane</location>
        <topology evidence="2">Multi-pass membrane protein</topology>
    </subcellularLocation>
</comment>
<dbReference type="Gene3D" id="3.30.565.10">
    <property type="entry name" value="Histidine kinase-like ATPase, C-terminal domain"/>
    <property type="match status" value="1"/>
</dbReference>
<evidence type="ECO:0000313" key="18">
    <source>
        <dbReference type="Proteomes" id="UP001595880"/>
    </source>
</evidence>
<comment type="caution">
    <text evidence="17">The sequence shown here is derived from an EMBL/GenBank/DDBJ whole genome shotgun (WGS) entry which is preliminary data.</text>
</comment>
<proteinExistence type="predicted"/>
<keyword evidence="13 14" id="KW-0472">Membrane</keyword>
<dbReference type="PROSITE" id="PS50109">
    <property type="entry name" value="HIS_KIN"/>
    <property type="match status" value="1"/>
</dbReference>
<evidence type="ECO:0000256" key="2">
    <source>
        <dbReference type="ARBA" id="ARBA00004651"/>
    </source>
</evidence>
<dbReference type="CDD" id="cd06225">
    <property type="entry name" value="HAMP"/>
    <property type="match status" value="1"/>
</dbReference>
<evidence type="ECO:0000256" key="10">
    <source>
        <dbReference type="ARBA" id="ARBA00022840"/>
    </source>
</evidence>
<evidence type="ECO:0000259" key="15">
    <source>
        <dbReference type="PROSITE" id="PS50109"/>
    </source>
</evidence>
<evidence type="ECO:0000256" key="11">
    <source>
        <dbReference type="ARBA" id="ARBA00022989"/>
    </source>
</evidence>
<dbReference type="SUPFAM" id="SSF158472">
    <property type="entry name" value="HAMP domain-like"/>
    <property type="match status" value="1"/>
</dbReference>
<keyword evidence="7 14" id="KW-0812">Transmembrane</keyword>
<evidence type="ECO:0000256" key="13">
    <source>
        <dbReference type="ARBA" id="ARBA00023136"/>
    </source>
</evidence>
<dbReference type="InterPro" id="IPR003660">
    <property type="entry name" value="HAMP_dom"/>
</dbReference>
<keyword evidence="12" id="KW-0902">Two-component regulatory system</keyword>
<feature type="domain" description="HAMP" evidence="16">
    <location>
        <begin position="324"/>
        <end position="376"/>
    </location>
</feature>
<dbReference type="InterPro" id="IPR010559">
    <property type="entry name" value="Sig_transdc_His_kin_internal"/>
</dbReference>
<dbReference type="GO" id="GO:0004673">
    <property type="term" value="F:protein histidine kinase activity"/>
    <property type="evidence" value="ECO:0007669"/>
    <property type="project" value="UniProtKB-EC"/>
</dbReference>
<dbReference type="SMART" id="SM00304">
    <property type="entry name" value="HAMP"/>
    <property type="match status" value="1"/>
</dbReference>
<keyword evidence="11 14" id="KW-1133">Transmembrane helix</keyword>
<dbReference type="RefSeq" id="WP_390198929.1">
    <property type="nucleotide sequence ID" value="NZ_JBHSDV010000002.1"/>
</dbReference>
<dbReference type="InterPro" id="IPR036890">
    <property type="entry name" value="HATPase_C_sf"/>
</dbReference>
<name>A0ABV8VYR5_9BACI</name>
<organism evidence="17 18">
    <name type="scientific">Gracilibacillus marinus</name>
    <dbReference type="NCBI Taxonomy" id="630535"/>
    <lineage>
        <taxon>Bacteria</taxon>
        <taxon>Bacillati</taxon>
        <taxon>Bacillota</taxon>
        <taxon>Bacilli</taxon>
        <taxon>Bacillales</taxon>
        <taxon>Bacillaceae</taxon>
        <taxon>Gracilibacillus</taxon>
    </lineage>
</organism>
<evidence type="ECO:0000256" key="14">
    <source>
        <dbReference type="SAM" id="Phobius"/>
    </source>
</evidence>
<feature type="transmembrane region" description="Helical" evidence="14">
    <location>
        <begin position="305"/>
        <end position="324"/>
    </location>
</feature>
<dbReference type="EC" id="2.7.13.3" evidence="3"/>
<feature type="transmembrane region" description="Helical" evidence="14">
    <location>
        <begin position="12"/>
        <end position="32"/>
    </location>
</feature>
<dbReference type="InterPro" id="IPR005467">
    <property type="entry name" value="His_kinase_dom"/>
</dbReference>
<dbReference type="Pfam" id="PF00672">
    <property type="entry name" value="HAMP"/>
    <property type="match status" value="1"/>
</dbReference>
<keyword evidence="4" id="KW-1003">Cell membrane</keyword>
<dbReference type="PROSITE" id="PS50885">
    <property type="entry name" value="HAMP"/>
    <property type="match status" value="1"/>
</dbReference>
<dbReference type="Pfam" id="PF02518">
    <property type="entry name" value="HATPase_c"/>
    <property type="match status" value="1"/>
</dbReference>
<evidence type="ECO:0000256" key="12">
    <source>
        <dbReference type="ARBA" id="ARBA00023012"/>
    </source>
</evidence>
<dbReference type="EMBL" id="JBHSDV010000002">
    <property type="protein sequence ID" value="MFC4388136.1"/>
    <property type="molecule type" value="Genomic_DNA"/>
</dbReference>
<keyword evidence="8" id="KW-0547">Nucleotide-binding</keyword>
<evidence type="ECO:0000256" key="4">
    <source>
        <dbReference type="ARBA" id="ARBA00022475"/>
    </source>
</evidence>
<keyword evidence="9 17" id="KW-0418">Kinase</keyword>
<dbReference type="Gene3D" id="6.10.340.10">
    <property type="match status" value="1"/>
</dbReference>
<evidence type="ECO:0000256" key="9">
    <source>
        <dbReference type="ARBA" id="ARBA00022777"/>
    </source>
</evidence>
<gene>
    <name evidence="17" type="ORF">ACFOZ1_09980</name>
</gene>
<comment type="catalytic activity">
    <reaction evidence="1">
        <text>ATP + protein L-histidine = ADP + protein N-phospho-L-histidine.</text>
        <dbReference type="EC" id="2.7.13.3"/>
    </reaction>
</comment>
<dbReference type="Pfam" id="PF06580">
    <property type="entry name" value="His_kinase"/>
    <property type="match status" value="1"/>
</dbReference>
<feature type="domain" description="Histidine kinase" evidence="15">
    <location>
        <begin position="374"/>
        <end position="592"/>
    </location>
</feature>
<evidence type="ECO:0000313" key="17">
    <source>
        <dbReference type="EMBL" id="MFC4388136.1"/>
    </source>
</evidence>
<dbReference type="SUPFAM" id="SSF55874">
    <property type="entry name" value="ATPase domain of HSP90 chaperone/DNA topoisomerase II/histidine kinase"/>
    <property type="match status" value="1"/>
</dbReference>
<keyword evidence="5" id="KW-0597">Phosphoprotein</keyword>
<dbReference type="PANTHER" id="PTHR34220">
    <property type="entry name" value="SENSOR HISTIDINE KINASE YPDA"/>
    <property type="match status" value="1"/>
</dbReference>
<protein>
    <recommendedName>
        <fullName evidence="3">histidine kinase</fullName>
        <ecNumber evidence="3">2.7.13.3</ecNumber>
    </recommendedName>
</protein>
<evidence type="ECO:0000256" key="1">
    <source>
        <dbReference type="ARBA" id="ARBA00000085"/>
    </source>
</evidence>
<evidence type="ECO:0000256" key="5">
    <source>
        <dbReference type="ARBA" id="ARBA00022553"/>
    </source>
</evidence>
<reference evidence="18" key="1">
    <citation type="journal article" date="2019" name="Int. J. Syst. Evol. Microbiol.">
        <title>The Global Catalogue of Microorganisms (GCM) 10K type strain sequencing project: providing services to taxonomists for standard genome sequencing and annotation.</title>
        <authorList>
            <consortium name="The Broad Institute Genomics Platform"/>
            <consortium name="The Broad Institute Genome Sequencing Center for Infectious Disease"/>
            <person name="Wu L."/>
            <person name="Ma J."/>
        </authorList>
    </citation>
    <scope>NUCLEOTIDE SEQUENCE [LARGE SCALE GENOMIC DNA]</scope>
    <source>
        <strain evidence="18">KACC 14058</strain>
    </source>
</reference>
<keyword evidence="10" id="KW-0067">ATP-binding</keyword>
<dbReference type="InterPro" id="IPR050640">
    <property type="entry name" value="Bact_2-comp_sensor_kinase"/>
</dbReference>
<sequence>MIRKSIRNKLIVLLLAITIIPFGTSIVITYFYTKESLKDEFIEENVNLLYQGKLNIESYINDLKDLTLSFYNNPDFMSYLKGHGQDNRYMTLDTIKDVMVTILYAENNIKRVTITFPKQDNGMQNLVFVSKQSTLTFSSRLNHEDQSYFTKADANPFNMYIEPAHSQTDTDEKADVITLHRSLKDVPLNRQLGYMSIDISPSKILNMSEKLYNKDSEEFYIYTEEGNSIFSSNPDITRRQSHPEWLTYLLNTEDSSGTLDWDDASFQGVMVYHKLPESSGGWILVKQIPYSSLFQSALSVAKINILFGIVGLTLVILATLLVSFKITSPIRILLKNIHQVENGNMEVQFQSLGDDEIGMLGHRFKRMIGRINDLINREYKLKLENTTNQLKVLQSQLNPHFLNNALQSIGTVALKNNVPQIYSLVTHLSQIMRYGMNIEEDMVPLIRERDYIQAYLLLQQERFEDKLTFTIEFEEQMLEAKIPKMLLQPIVENYFKHGFDSGDKVGKLKIKGTVESGNLVIRIRDNGTGISDQRMKEIYQCIYDSENNSEANIGLKNVYRRLKLYYGEHANLQLNNLEFGGFVVTVQLPMDMDGDKNEGHYY</sequence>
<keyword evidence="18" id="KW-1185">Reference proteome</keyword>